<evidence type="ECO:0000313" key="1">
    <source>
        <dbReference type="EMBL" id="KZF20765.1"/>
    </source>
</evidence>
<dbReference type="InParanoid" id="A0A165FAL4"/>
<keyword evidence="2" id="KW-1185">Reference proteome</keyword>
<dbReference type="Proteomes" id="UP000076632">
    <property type="component" value="Unassembled WGS sequence"/>
</dbReference>
<dbReference type="GeneID" id="28898257"/>
<accession>A0A165FAL4</accession>
<dbReference type="AlphaFoldDB" id="A0A165FAL4"/>
<name>A0A165FAL4_XYLHT</name>
<gene>
    <name evidence="1" type="ORF">L228DRAFT_249585</name>
</gene>
<evidence type="ECO:0000313" key="2">
    <source>
        <dbReference type="Proteomes" id="UP000076632"/>
    </source>
</evidence>
<dbReference type="RefSeq" id="XP_018186320.1">
    <property type="nucleotide sequence ID" value="XM_018333120.1"/>
</dbReference>
<proteinExistence type="predicted"/>
<dbReference type="EMBL" id="KV407462">
    <property type="protein sequence ID" value="KZF20765.1"/>
    <property type="molecule type" value="Genomic_DNA"/>
</dbReference>
<protein>
    <submittedName>
        <fullName evidence="1">Uncharacterized protein</fullName>
    </submittedName>
</protein>
<sequence length="234" mass="26274">MPLLTANSLVERLLRLPSIRAIPYPSPSFSRLSLSKGNYLQDVFCQSWTHTRPPTFCIALASFELLRLVDGRSVVHDPKNIFRVIRSVLDLKPNHHAPLALNSRLVAFGAAILILSLFGLASDHWCSRPRPVSESTTKSSNEQCKRTRPSLQYCTWYRYISLADNVGEILRACIFFAHAYASSETLVSEDPRSHVFPTVPIPVCLVSFCNSPPSLLACNRPDDGHYAWHQSIIQ</sequence>
<organism evidence="1 2">
    <name type="scientific">Xylona heveae (strain CBS 132557 / TC161)</name>
    <dbReference type="NCBI Taxonomy" id="1328760"/>
    <lineage>
        <taxon>Eukaryota</taxon>
        <taxon>Fungi</taxon>
        <taxon>Dikarya</taxon>
        <taxon>Ascomycota</taxon>
        <taxon>Pezizomycotina</taxon>
        <taxon>Xylonomycetes</taxon>
        <taxon>Xylonales</taxon>
        <taxon>Xylonaceae</taxon>
        <taxon>Xylona</taxon>
    </lineage>
</organism>
<reference evidence="1 2" key="1">
    <citation type="journal article" date="2016" name="Fungal Biol.">
        <title>The genome of Xylona heveae provides a window into fungal endophytism.</title>
        <authorList>
            <person name="Gazis R."/>
            <person name="Kuo A."/>
            <person name="Riley R."/>
            <person name="LaButti K."/>
            <person name="Lipzen A."/>
            <person name="Lin J."/>
            <person name="Amirebrahimi M."/>
            <person name="Hesse C.N."/>
            <person name="Spatafora J.W."/>
            <person name="Henrissat B."/>
            <person name="Hainaut M."/>
            <person name="Grigoriev I.V."/>
            <person name="Hibbett D.S."/>
        </authorList>
    </citation>
    <scope>NUCLEOTIDE SEQUENCE [LARGE SCALE GENOMIC DNA]</scope>
    <source>
        <strain evidence="1 2">TC161</strain>
    </source>
</reference>